<dbReference type="Proteomes" id="UP000272942">
    <property type="component" value="Unassembled WGS sequence"/>
</dbReference>
<dbReference type="EMBL" id="UZAN01049036">
    <property type="protein sequence ID" value="VDP87013.1"/>
    <property type="molecule type" value="Genomic_DNA"/>
</dbReference>
<evidence type="ECO:0000313" key="2">
    <source>
        <dbReference type="Proteomes" id="UP000272942"/>
    </source>
</evidence>
<dbReference type="WBParaSite" id="ECPE_0001044801-mRNA-1">
    <property type="protein sequence ID" value="ECPE_0001044801-mRNA-1"/>
    <property type="gene ID" value="ECPE_0001044801"/>
</dbReference>
<gene>
    <name evidence="1" type="ORF">ECPE_LOCUS10416</name>
</gene>
<dbReference type="OrthoDB" id="10056584at2759"/>
<reference evidence="3" key="1">
    <citation type="submission" date="2016-06" db="UniProtKB">
        <authorList>
            <consortium name="WormBaseParasite"/>
        </authorList>
    </citation>
    <scope>IDENTIFICATION</scope>
</reference>
<dbReference type="AlphaFoldDB" id="A0A183ATY1"/>
<protein>
    <submittedName>
        <fullName evidence="1 3">Uncharacterized protein</fullName>
    </submittedName>
</protein>
<organism evidence="3">
    <name type="scientific">Echinostoma caproni</name>
    <dbReference type="NCBI Taxonomy" id="27848"/>
    <lineage>
        <taxon>Eukaryota</taxon>
        <taxon>Metazoa</taxon>
        <taxon>Spiralia</taxon>
        <taxon>Lophotrochozoa</taxon>
        <taxon>Platyhelminthes</taxon>
        <taxon>Trematoda</taxon>
        <taxon>Digenea</taxon>
        <taxon>Plagiorchiida</taxon>
        <taxon>Echinostomata</taxon>
        <taxon>Echinostomatoidea</taxon>
        <taxon>Echinostomatidae</taxon>
        <taxon>Echinostoma</taxon>
    </lineage>
</organism>
<accession>A0A183ATY1</accession>
<keyword evidence="2" id="KW-1185">Reference proteome</keyword>
<reference evidence="1 2" key="2">
    <citation type="submission" date="2018-11" db="EMBL/GenBank/DDBJ databases">
        <authorList>
            <consortium name="Pathogen Informatics"/>
        </authorList>
    </citation>
    <scope>NUCLEOTIDE SEQUENCE [LARGE SCALE GENOMIC DNA]</scope>
    <source>
        <strain evidence="1 2">Egypt</strain>
    </source>
</reference>
<evidence type="ECO:0000313" key="1">
    <source>
        <dbReference type="EMBL" id="VDP87013.1"/>
    </source>
</evidence>
<sequence>MRQLHPASNTPTLPLPRLAESSHVLLEEELRAPLQHQYSGSHKLLRRLDKAYVIYRYGKHETVSFDRLKAVHLEETVTPNNGPPPVAPPATPIPTNPAPFTRVHPVIPSEQHNMGINDLFLTTPFVLYWLVPSWDGPPNFSSEGKRQQGK</sequence>
<proteinExistence type="predicted"/>
<name>A0A183ATY1_9TREM</name>
<evidence type="ECO:0000313" key="3">
    <source>
        <dbReference type="WBParaSite" id="ECPE_0001044801-mRNA-1"/>
    </source>
</evidence>